<feature type="compositionally biased region" description="Low complexity" evidence="1">
    <location>
        <begin position="27"/>
        <end position="56"/>
    </location>
</feature>
<gene>
    <name evidence="2" type="ORF">VTL71DRAFT_13603</name>
</gene>
<feature type="region of interest" description="Disordered" evidence="1">
    <location>
        <begin position="250"/>
        <end position="277"/>
    </location>
</feature>
<protein>
    <recommendedName>
        <fullName evidence="4">Mucin</fullName>
    </recommendedName>
</protein>
<feature type="compositionally biased region" description="Polar residues" evidence="1">
    <location>
        <begin position="260"/>
        <end position="277"/>
    </location>
</feature>
<feature type="compositionally biased region" description="Low complexity" evidence="1">
    <location>
        <begin position="340"/>
        <end position="351"/>
    </location>
</feature>
<comment type="caution">
    <text evidence="2">The sequence shown here is derived from an EMBL/GenBank/DDBJ whole genome shotgun (WGS) entry which is preliminary data.</text>
</comment>
<feature type="region of interest" description="Disordered" evidence="1">
    <location>
        <begin position="470"/>
        <end position="489"/>
    </location>
</feature>
<accession>A0ABR4CM52</accession>
<organism evidence="2 3">
    <name type="scientific">Oculimacula yallundae</name>
    <dbReference type="NCBI Taxonomy" id="86028"/>
    <lineage>
        <taxon>Eukaryota</taxon>
        <taxon>Fungi</taxon>
        <taxon>Dikarya</taxon>
        <taxon>Ascomycota</taxon>
        <taxon>Pezizomycotina</taxon>
        <taxon>Leotiomycetes</taxon>
        <taxon>Helotiales</taxon>
        <taxon>Ploettnerulaceae</taxon>
        <taxon>Oculimacula</taxon>
    </lineage>
</organism>
<dbReference type="EMBL" id="JAZHXI010000006">
    <property type="protein sequence ID" value="KAL2070577.1"/>
    <property type="molecule type" value="Genomic_DNA"/>
</dbReference>
<feature type="compositionally biased region" description="Polar residues" evidence="1">
    <location>
        <begin position="1"/>
        <end position="15"/>
    </location>
</feature>
<name>A0ABR4CM52_9HELO</name>
<feature type="region of interest" description="Disordered" evidence="1">
    <location>
        <begin position="1"/>
        <end position="100"/>
    </location>
</feature>
<evidence type="ECO:0000313" key="3">
    <source>
        <dbReference type="Proteomes" id="UP001595075"/>
    </source>
</evidence>
<feature type="compositionally biased region" description="Acidic residues" evidence="1">
    <location>
        <begin position="57"/>
        <end position="71"/>
    </location>
</feature>
<evidence type="ECO:0008006" key="4">
    <source>
        <dbReference type="Google" id="ProtNLM"/>
    </source>
</evidence>
<feature type="compositionally biased region" description="Polar residues" evidence="1">
    <location>
        <begin position="353"/>
        <end position="367"/>
    </location>
</feature>
<feature type="region of interest" description="Disordered" evidence="1">
    <location>
        <begin position="335"/>
        <end position="367"/>
    </location>
</feature>
<dbReference type="Proteomes" id="UP001595075">
    <property type="component" value="Unassembled WGS sequence"/>
</dbReference>
<evidence type="ECO:0000256" key="1">
    <source>
        <dbReference type="SAM" id="MobiDB-lite"/>
    </source>
</evidence>
<sequence length="599" mass="67036">MAPLQPTGSSRTFSSRLEVPTMSEHATSLLSSSSSSSTLVPRYKSSAASISSSDLSTDLEVEVDTELEPDTTEPPQTPRTLYAQSFDRPGSSQSLPSTRRFRKNMKEMTGFVTTEEEFDELPIVLRRKYFSTLERLRFAQNSRTNALHDLPIQSHRKSSIADRRGVNVSLIEPRRRSSRRQRQITRQQSVSNAEASWFLTLPEKIKNKQFSREEQVLLAGRLRESVILDAADEAIYKASQRASRNVAVAPLFDESPPGTPRSSTDSPRSNIQQENTSNMSAQMYESFRWMDEEQDLDLKLVLDDYHANLDGVVIPTPASVRRPSFRRQMSVSKMPFGRNSLSSQPRSPLSPKFESSLNSGRTRSRTMSLIQPRQITKSSIDPNAAHYQDPEARLKLRVYLASPQKFDEAIEFGFPSLDGMSDGADKENKPPKYVSKEIGGAKKSFGLDAEKSFLNDDMASLFDDDVSMADPESPLTPQHHSVATSGLKGSKTSADYSHLGINKPMLVKQPEAYTHAMAGSREMTLRMTLTRPDLRADETTIYGWQRCKSPLAEEPSSSMDEKSDIRGPLGGDDGWGPDKETGVVKRFWNKVKSSQRRST</sequence>
<proteinExistence type="predicted"/>
<feature type="compositionally biased region" description="Polar residues" evidence="1">
    <location>
        <begin position="475"/>
        <end position="484"/>
    </location>
</feature>
<feature type="region of interest" description="Disordered" evidence="1">
    <location>
        <begin position="546"/>
        <end position="581"/>
    </location>
</feature>
<evidence type="ECO:0000313" key="2">
    <source>
        <dbReference type="EMBL" id="KAL2070577.1"/>
    </source>
</evidence>
<keyword evidence="3" id="KW-1185">Reference proteome</keyword>
<reference evidence="2 3" key="1">
    <citation type="journal article" date="2024" name="Commun. Biol.">
        <title>Comparative genomic analysis of thermophilic fungi reveals convergent evolutionary adaptations and gene losses.</title>
        <authorList>
            <person name="Steindorff A.S."/>
            <person name="Aguilar-Pontes M.V."/>
            <person name="Robinson A.J."/>
            <person name="Andreopoulos B."/>
            <person name="LaButti K."/>
            <person name="Kuo A."/>
            <person name="Mondo S."/>
            <person name="Riley R."/>
            <person name="Otillar R."/>
            <person name="Haridas S."/>
            <person name="Lipzen A."/>
            <person name="Grimwood J."/>
            <person name="Schmutz J."/>
            <person name="Clum A."/>
            <person name="Reid I.D."/>
            <person name="Moisan M.C."/>
            <person name="Butler G."/>
            <person name="Nguyen T.T.M."/>
            <person name="Dewar K."/>
            <person name="Conant G."/>
            <person name="Drula E."/>
            <person name="Henrissat B."/>
            <person name="Hansel C."/>
            <person name="Singer S."/>
            <person name="Hutchinson M.I."/>
            <person name="de Vries R.P."/>
            <person name="Natvig D.O."/>
            <person name="Powell A.J."/>
            <person name="Tsang A."/>
            <person name="Grigoriev I.V."/>
        </authorList>
    </citation>
    <scope>NUCLEOTIDE SEQUENCE [LARGE SCALE GENOMIC DNA]</scope>
    <source>
        <strain evidence="2 3">CBS 494.80</strain>
    </source>
</reference>